<evidence type="ECO:0000256" key="1">
    <source>
        <dbReference type="SAM" id="MobiDB-lite"/>
    </source>
</evidence>
<gene>
    <name evidence="2" type="ORF">E3N88_26140</name>
</gene>
<feature type="compositionally biased region" description="Low complexity" evidence="1">
    <location>
        <begin position="49"/>
        <end position="66"/>
    </location>
</feature>
<feature type="region of interest" description="Disordered" evidence="1">
    <location>
        <begin position="88"/>
        <end position="120"/>
    </location>
</feature>
<evidence type="ECO:0000313" key="3">
    <source>
        <dbReference type="Proteomes" id="UP000326396"/>
    </source>
</evidence>
<evidence type="ECO:0000313" key="2">
    <source>
        <dbReference type="EMBL" id="KAD4385971.1"/>
    </source>
</evidence>
<proteinExistence type="predicted"/>
<comment type="caution">
    <text evidence="2">The sequence shown here is derived from an EMBL/GenBank/DDBJ whole genome shotgun (WGS) entry which is preliminary data.</text>
</comment>
<feature type="compositionally biased region" description="Acidic residues" evidence="1">
    <location>
        <begin position="22"/>
        <end position="31"/>
    </location>
</feature>
<reference evidence="2 3" key="1">
    <citation type="submission" date="2019-05" db="EMBL/GenBank/DDBJ databases">
        <title>Mikania micrantha, genome provides insights into the molecular mechanism of rapid growth.</title>
        <authorList>
            <person name="Liu B."/>
        </authorList>
    </citation>
    <scope>NUCLEOTIDE SEQUENCE [LARGE SCALE GENOMIC DNA]</scope>
    <source>
        <strain evidence="2">NLD-2019</strain>
        <tissue evidence="2">Leaf</tissue>
    </source>
</reference>
<dbReference type="AlphaFoldDB" id="A0A5N6N9G6"/>
<feature type="compositionally biased region" description="Basic and acidic residues" evidence="1">
    <location>
        <begin position="32"/>
        <end position="42"/>
    </location>
</feature>
<organism evidence="2 3">
    <name type="scientific">Mikania micrantha</name>
    <name type="common">bitter vine</name>
    <dbReference type="NCBI Taxonomy" id="192012"/>
    <lineage>
        <taxon>Eukaryota</taxon>
        <taxon>Viridiplantae</taxon>
        <taxon>Streptophyta</taxon>
        <taxon>Embryophyta</taxon>
        <taxon>Tracheophyta</taxon>
        <taxon>Spermatophyta</taxon>
        <taxon>Magnoliopsida</taxon>
        <taxon>eudicotyledons</taxon>
        <taxon>Gunneridae</taxon>
        <taxon>Pentapetalae</taxon>
        <taxon>asterids</taxon>
        <taxon>campanulids</taxon>
        <taxon>Asterales</taxon>
        <taxon>Asteraceae</taxon>
        <taxon>Asteroideae</taxon>
        <taxon>Heliantheae alliance</taxon>
        <taxon>Eupatorieae</taxon>
        <taxon>Mikania</taxon>
    </lineage>
</organism>
<name>A0A5N6N9G6_9ASTR</name>
<protein>
    <submittedName>
        <fullName evidence="2">Uncharacterized protein</fullName>
    </submittedName>
</protein>
<dbReference type="EMBL" id="SZYD01000013">
    <property type="protein sequence ID" value="KAD4385971.1"/>
    <property type="molecule type" value="Genomic_DNA"/>
</dbReference>
<sequence length="152" mass="16637">MMTWFEGVACGVARRLRSEEAEFYEDEDEHEESEKDPVHEIVDEVAPVSPNTSPSKFSKPNKPSSFITPSSKVRVDVLQHKGLLGTWVRGTQQTPPSKVRVAQGSSNQKGSADLGFPAPGSSLALPRTSCSHHHHHGTPATSLLLEFTHVLQ</sequence>
<dbReference type="Proteomes" id="UP000326396">
    <property type="component" value="Linkage Group LG3"/>
</dbReference>
<feature type="region of interest" description="Disordered" evidence="1">
    <location>
        <begin position="22"/>
        <end position="69"/>
    </location>
</feature>
<accession>A0A5N6N9G6</accession>
<keyword evidence="3" id="KW-1185">Reference proteome</keyword>